<evidence type="ECO:0008006" key="3">
    <source>
        <dbReference type="Google" id="ProtNLM"/>
    </source>
</evidence>
<sequence length="283" mass="30532">MLKPDLNCVLLSAVAVVLSMAGVSKVDADELRVSAAASIANGAMTVMHPADADPATLLIHFHGSPEAVREVFERSELKCILAVVNFPGLSTAYSKPFAEDHKLFDRILSQARAMAVGVQPASQGEWSRIAVSSFSAGYGAVREILKTPENMARIDSITTADSIYAGLQEDVSERLVDEANMQGFLEFASLAVSDRKRFVLSHSAQPTPYASTTETADYLLRSLGMARTADESLSIEEFHQTSRAAKGGFLVLGFEGVSAQAHMQHLHHLDLFWRQVSSLAPAP</sequence>
<protein>
    <recommendedName>
        <fullName evidence="3">Alpha/beta hydrolase family protein</fullName>
    </recommendedName>
</protein>
<keyword evidence="2" id="KW-1185">Reference proteome</keyword>
<reference evidence="1 2" key="1">
    <citation type="submission" date="2019-02" db="EMBL/GenBank/DDBJ databases">
        <title>Deep-cultivation of Planctomycetes and their phenomic and genomic characterization uncovers novel biology.</title>
        <authorList>
            <person name="Wiegand S."/>
            <person name="Jogler M."/>
            <person name="Boedeker C."/>
            <person name="Pinto D."/>
            <person name="Vollmers J."/>
            <person name="Rivas-Marin E."/>
            <person name="Kohn T."/>
            <person name="Peeters S.H."/>
            <person name="Heuer A."/>
            <person name="Rast P."/>
            <person name="Oberbeckmann S."/>
            <person name="Bunk B."/>
            <person name="Jeske O."/>
            <person name="Meyerdierks A."/>
            <person name="Storesund J.E."/>
            <person name="Kallscheuer N."/>
            <person name="Luecker S."/>
            <person name="Lage O.M."/>
            <person name="Pohl T."/>
            <person name="Merkel B.J."/>
            <person name="Hornburger P."/>
            <person name="Mueller R.-W."/>
            <person name="Bruemmer F."/>
            <person name="Labrenz M."/>
            <person name="Spormann A.M."/>
            <person name="Op den Camp H."/>
            <person name="Overmann J."/>
            <person name="Amann R."/>
            <person name="Jetten M.S.M."/>
            <person name="Mascher T."/>
            <person name="Medema M.H."/>
            <person name="Devos D.P."/>
            <person name="Kaster A.-K."/>
            <person name="Ovreas L."/>
            <person name="Rohde M."/>
            <person name="Galperin M.Y."/>
            <person name="Jogler C."/>
        </authorList>
    </citation>
    <scope>NUCLEOTIDE SEQUENCE [LARGE SCALE GENOMIC DNA]</scope>
    <source>
        <strain evidence="1 2">Q31a</strain>
    </source>
</reference>
<dbReference type="AlphaFoldDB" id="A0A518G1N6"/>
<name>A0A518G1N6_9BACT</name>
<dbReference type="RefSeq" id="WP_145074013.1">
    <property type="nucleotide sequence ID" value="NZ_CP036298.1"/>
</dbReference>
<organism evidence="1 2">
    <name type="scientific">Aureliella helgolandensis</name>
    <dbReference type="NCBI Taxonomy" id="2527968"/>
    <lineage>
        <taxon>Bacteria</taxon>
        <taxon>Pseudomonadati</taxon>
        <taxon>Planctomycetota</taxon>
        <taxon>Planctomycetia</taxon>
        <taxon>Pirellulales</taxon>
        <taxon>Pirellulaceae</taxon>
        <taxon>Aureliella</taxon>
    </lineage>
</organism>
<gene>
    <name evidence="1" type="ORF">Q31a_07350</name>
</gene>
<dbReference type="Proteomes" id="UP000318017">
    <property type="component" value="Chromosome"/>
</dbReference>
<dbReference type="EMBL" id="CP036298">
    <property type="protein sequence ID" value="QDV22450.1"/>
    <property type="molecule type" value="Genomic_DNA"/>
</dbReference>
<dbReference type="KEGG" id="ahel:Q31a_07350"/>
<dbReference type="OrthoDB" id="835246at2"/>
<proteinExistence type="predicted"/>
<evidence type="ECO:0000313" key="1">
    <source>
        <dbReference type="EMBL" id="QDV22450.1"/>
    </source>
</evidence>
<evidence type="ECO:0000313" key="2">
    <source>
        <dbReference type="Proteomes" id="UP000318017"/>
    </source>
</evidence>
<accession>A0A518G1N6</accession>